<comment type="similarity">
    <text evidence="3">Belongs to the WD repeat ASA1 family.</text>
</comment>
<evidence type="ECO:0000313" key="6">
    <source>
        <dbReference type="Proteomes" id="UP000613580"/>
    </source>
</evidence>
<dbReference type="OrthoDB" id="7668193at2759"/>
<evidence type="ECO:0000256" key="1">
    <source>
        <dbReference type="ARBA" id="ARBA00022574"/>
    </source>
</evidence>
<dbReference type="Gene3D" id="2.130.10.10">
    <property type="entry name" value="YVTN repeat-like/Quinoprotein amine dehydrogenase"/>
    <property type="match status" value="2"/>
</dbReference>
<organism evidence="5 6">
    <name type="scientific">Mycena chlorophos</name>
    <name type="common">Agaric fungus</name>
    <name type="synonym">Agaricus chlorophos</name>
    <dbReference type="NCBI Taxonomy" id="658473"/>
    <lineage>
        <taxon>Eukaryota</taxon>
        <taxon>Fungi</taxon>
        <taxon>Dikarya</taxon>
        <taxon>Basidiomycota</taxon>
        <taxon>Agaricomycotina</taxon>
        <taxon>Agaricomycetes</taxon>
        <taxon>Agaricomycetidae</taxon>
        <taxon>Agaricales</taxon>
        <taxon>Marasmiineae</taxon>
        <taxon>Mycenaceae</taxon>
        <taxon>Mycena</taxon>
    </lineage>
</organism>
<dbReference type="PANTHER" id="PTHR19854">
    <property type="entry name" value="TRANSDUCIN BETA-LIKE 3"/>
    <property type="match status" value="1"/>
</dbReference>
<dbReference type="AlphaFoldDB" id="A0A8H6TE38"/>
<dbReference type="SUPFAM" id="SSF50978">
    <property type="entry name" value="WD40 repeat-like"/>
    <property type="match status" value="1"/>
</dbReference>
<dbReference type="InterPro" id="IPR001680">
    <property type="entry name" value="WD40_rpt"/>
</dbReference>
<dbReference type="Pfam" id="PF00400">
    <property type="entry name" value="WD40"/>
    <property type="match status" value="1"/>
</dbReference>
<evidence type="ECO:0000313" key="5">
    <source>
        <dbReference type="EMBL" id="KAF7316933.1"/>
    </source>
</evidence>
<dbReference type="PANTHER" id="PTHR19854:SF1">
    <property type="entry name" value="GUANINE NUCLEOTIDE-BINDING PROTEIN SUBUNIT BETA-LIKE PROTEIN 1"/>
    <property type="match status" value="1"/>
</dbReference>
<evidence type="ECO:0000256" key="3">
    <source>
        <dbReference type="ARBA" id="ARBA00037931"/>
    </source>
</evidence>
<name>A0A8H6TE38_MYCCL</name>
<dbReference type="Proteomes" id="UP000613580">
    <property type="component" value="Unassembled WGS sequence"/>
</dbReference>
<keyword evidence="1" id="KW-0853">WD repeat</keyword>
<comment type="caution">
    <text evidence="5">The sequence shown here is derived from an EMBL/GenBank/DDBJ whole genome shotgun (WGS) entry which is preliminary data.</text>
</comment>
<evidence type="ECO:0000256" key="2">
    <source>
        <dbReference type="ARBA" id="ARBA00022737"/>
    </source>
</evidence>
<evidence type="ECO:0000256" key="4">
    <source>
        <dbReference type="ARBA" id="ARBA00040563"/>
    </source>
</evidence>
<accession>A0A8H6TE38</accession>
<keyword evidence="6" id="KW-1185">Reference proteome</keyword>
<gene>
    <name evidence="5" type="ORF">HMN09_00427500</name>
</gene>
<dbReference type="InterPro" id="IPR036322">
    <property type="entry name" value="WD40_repeat_dom_sf"/>
</dbReference>
<reference evidence="5" key="1">
    <citation type="submission" date="2020-05" db="EMBL/GenBank/DDBJ databases">
        <title>Mycena genomes resolve the evolution of fungal bioluminescence.</title>
        <authorList>
            <person name="Tsai I.J."/>
        </authorList>
    </citation>
    <scope>NUCLEOTIDE SEQUENCE</scope>
    <source>
        <strain evidence="5">110903Hualien_Pintung</strain>
    </source>
</reference>
<protein>
    <recommendedName>
        <fullName evidence="4">ASTRA-associated protein 1</fullName>
    </recommendedName>
</protein>
<sequence length="391" mass="43022">MSVPPPSPTHLLRSHSADASALFFSDDNERLYSGDASGRVVVTSTRSLRPIALWQAHTDSILGIQEWDTNIITHSRDHKLHVWTRLEDLPASERVGGSASLSDLPSPTLRYSMDVNALNYCRFSLLPSGSGALIALPNLVESSEADIWSLPDQNRIHASVGTQRTKSIFSSEGREGMKTGIIMSLHLYRTSPPVEGSSNDAGQLRLVCAYEDGSVSLRRFVGSGTSLETSIEGRGWEVIWRTKLHVESIMAMRVARDNSFALTVSADHIVGRHELTSSCEETTGVIHRTKHPKNGSIAIRDDGRVCAIGGWDGSVRLYSTKTLKPLGSLRYHKSGCQAVEFAHTEDLASNAIVDEDDELTVSERETRGRWLAVASKDHRVSLWTLMSFEKS</sequence>
<dbReference type="EMBL" id="JACAZE010000005">
    <property type="protein sequence ID" value="KAF7316933.1"/>
    <property type="molecule type" value="Genomic_DNA"/>
</dbReference>
<dbReference type="SMART" id="SM00320">
    <property type="entry name" value="WD40"/>
    <property type="match status" value="5"/>
</dbReference>
<proteinExistence type="inferred from homology"/>
<dbReference type="InterPro" id="IPR015943">
    <property type="entry name" value="WD40/YVTN_repeat-like_dom_sf"/>
</dbReference>
<keyword evidence="2" id="KW-0677">Repeat</keyword>